<dbReference type="Pfam" id="PF03695">
    <property type="entry name" value="UPF0149"/>
    <property type="match status" value="1"/>
</dbReference>
<name>A0A3B1ADW6_9ZZZZ</name>
<accession>A0A3B1ADW6</accession>
<dbReference type="SUPFAM" id="SSF101327">
    <property type="entry name" value="YgfB-like"/>
    <property type="match status" value="1"/>
</dbReference>
<gene>
    <name evidence="1" type="ORF">MNBD_GAMMA22-2598</name>
</gene>
<dbReference type="InterPro" id="IPR011978">
    <property type="entry name" value="YgfB-like"/>
</dbReference>
<evidence type="ECO:0000313" key="1">
    <source>
        <dbReference type="EMBL" id="VAX01992.1"/>
    </source>
</evidence>
<protein>
    <recommendedName>
        <fullName evidence="2">YecA family protein</fullName>
    </recommendedName>
</protein>
<dbReference type="NCBIfam" id="TIGR02292">
    <property type="entry name" value="ygfB_yecA"/>
    <property type="match status" value="1"/>
</dbReference>
<dbReference type="Gene3D" id="1.20.120.740">
    <property type="entry name" value="YgfB uncharacterised protein family UPF0149, PF03695"/>
    <property type="match status" value="1"/>
</dbReference>
<evidence type="ECO:0008006" key="2">
    <source>
        <dbReference type="Google" id="ProtNLM"/>
    </source>
</evidence>
<proteinExistence type="predicted"/>
<reference evidence="1" key="1">
    <citation type="submission" date="2018-06" db="EMBL/GenBank/DDBJ databases">
        <authorList>
            <person name="Zhirakovskaya E."/>
        </authorList>
    </citation>
    <scope>NUCLEOTIDE SEQUENCE</scope>
</reference>
<dbReference type="EMBL" id="UOFS01000051">
    <property type="protein sequence ID" value="VAX01992.1"/>
    <property type="molecule type" value="Genomic_DNA"/>
</dbReference>
<sequence>MTDNDYARLDEILMDNIDNGLSIDEAHGFLSAIAVSNIELSDNDYYEIICADSELENSLAKEILALILDMNADIKTMLNKNEPFDILLIETEEQGEIIEVFEGWCHGFMLAVSQYENIWQELDKNEQSILSPIAKLALLISDEQLDMEDDEYDLLVELLPGAVMGLNSYFNNKLKSA</sequence>
<organism evidence="1">
    <name type="scientific">hydrothermal vent metagenome</name>
    <dbReference type="NCBI Taxonomy" id="652676"/>
    <lineage>
        <taxon>unclassified sequences</taxon>
        <taxon>metagenomes</taxon>
        <taxon>ecological metagenomes</taxon>
    </lineage>
</organism>
<dbReference type="InterPro" id="IPR036255">
    <property type="entry name" value="YgfB-like_sf"/>
</dbReference>
<dbReference type="AlphaFoldDB" id="A0A3B1ADW6"/>